<keyword evidence="4" id="KW-0143">Chaperone</keyword>
<gene>
    <name evidence="6" type="ORF">BQ4739_LOCUS9007</name>
</gene>
<accession>A0A383VV77</accession>
<dbReference type="GO" id="GO:0044183">
    <property type="term" value="F:protein folding chaperone"/>
    <property type="evidence" value="ECO:0007669"/>
    <property type="project" value="TreeGrafter"/>
</dbReference>
<dbReference type="NCBIfam" id="NF001033">
    <property type="entry name" value="PRK00114.1"/>
    <property type="match status" value="1"/>
</dbReference>
<keyword evidence="3" id="KW-1015">Disulfide bond</keyword>
<dbReference type="PIRSF" id="PIRSF005261">
    <property type="entry name" value="Heat_shock_Hsp33"/>
    <property type="match status" value="1"/>
</dbReference>
<evidence type="ECO:0000313" key="7">
    <source>
        <dbReference type="Proteomes" id="UP000256970"/>
    </source>
</evidence>
<dbReference type="Gene3D" id="3.55.30.10">
    <property type="entry name" value="Hsp33 domain"/>
    <property type="match status" value="1"/>
</dbReference>
<proteinExistence type="predicted"/>
<dbReference type="GO" id="GO:0042026">
    <property type="term" value="P:protein refolding"/>
    <property type="evidence" value="ECO:0007669"/>
    <property type="project" value="TreeGrafter"/>
</dbReference>
<dbReference type="AlphaFoldDB" id="A0A383VV77"/>
<dbReference type="SUPFAM" id="SSF118352">
    <property type="entry name" value="HSP33 redox switch-like"/>
    <property type="match status" value="1"/>
</dbReference>
<evidence type="ECO:0000256" key="2">
    <source>
        <dbReference type="ARBA" id="ARBA00022833"/>
    </source>
</evidence>
<evidence type="ECO:0000256" key="4">
    <source>
        <dbReference type="ARBA" id="ARBA00023186"/>
    </source>
</evidence>
<dbReference type="STRING" id="3088.A0A383VV77"/>
<dbReference type="Pfam" id="PF01430">
    <property type="entry name" value="HSP33"/>
    <property type="match status" value="1"/>
</dbReference>
<dbReference type="Proteomes" id="UP000256970">
    <property type="component" value="Unassembled WGS sequence"/>
</dbReference>
<evidence type="ECO:0000256" key="1">
    <source>
        <dbReference type="ARBA" id="ARBA00022490"/>
    </source>
</evidence>
<evidence type="ECO:0008006" key="8">
    <source>
        <dbReference type="Google" id="ProtNLM"/>
    </source>
</evidence>
<dbReference type="InterPro" id="IPR016154">
    <property type="entry name" value="Heat_shock_Hsp33_C"/>
</dbReference>
<dbReference type="SUPFAM" id="SSF64397">
    <property type="entry name" value="Hsp33 domain"/>
    <property type="match status" value="1"/>
</dbReference>
<keyword evidence="7" id="KW-1185">Reference proteome</keyword>
<keyword evidence="2" id="KW-0862">Zinc</keyword>
<dbReference type="GO" id="GO:0051082">
    <property type="term" value="F:unfolded protein binding"/>
    <property type="evidence" value="ECO:0007669"/>
    <property type="project" value="InterPro"/>
</dbReference>
<name>A0A383VV77_TETOB</name>
<evidence type="ECO:0000256" key="3">
    <source>
        <dbReference type="ARBA" id="ARBA00023157"/>
    </source>
</evidence>
<organism evidence="6 7">
    <name type="scientific">Tetradesmus obliquus</name>
    <name type="common">Green alga</name>
    <name type="synonym">Acutodesmus obliquus</name>
    <dbReference type="NCBI Taxonomy" id="3088"/>
    <lineage>
        <taxon>Eukaryota</taxon>
        <taxon>Viridiplantae</taxon>
        <taxon>Chlorophyta</taxon>
        <taxon>core chlorophytes</taxon>
        <taxon>Chlorophyceae</taxon>
        <taxon>CS clade</taxon>
        <taxon>Sphaeropleales</taxon>
        <taxon>Scenedesmaceae</taxon>
        <taxon>Tetradesmus</taxon>
    </lineage>
</organism>
<evidence type="ECO:0000256" key="5">
    <source>
        <dbReference type="ARBA" id="ARBA00023284"/>
    </source>
</evidence>
<dbReference type="CDD" id="cd00498">
    <property type="entry name" value="Hsp33"/>
    <property type="match status" value="1"/>
</dbReference>
<reference evidence="6 7" key="1">
    <citation type="submission" date="2016-10" db="EMBL/GenBank/DDBJ databases">
        <authorList>
            <person name="Cai Z."/>
        </authorList>
    </citation>
    <scope>NUCLEOTIDE SEQUENCE [LARGE SCALE GENOMIC DNA]</scope>
</reference>
<dbReference type="GO" id="GO:0005737">
    <property type="term" value="C:cytoplasm"/>
    <property type="evidence" value="ECO:0007669"/>
    <property type="project" value="InterPro"/>
</dbReference>
<dbReference type="Gene3D" id="3.90.1280.10">
    <property type="entry name" value="HSP33 redox switch-like"/>
    <property type="match status" value="1"/>
</dbReference>
<sequence length="335" mass="35517">MAARQIAPSMARGLAMRKLQSLAPVQTIRPRSFRAVTCQAQQQEDVLLRSLSDLGEVAVLVLQGTHLVQEAMDRHKTAPTATAALGRTLLGAALLGAYRKEEEQIQIQFKGDGPLGSILAVADTKGQVKGRVGNPAADPPLRPDGKLNVGAAVGQGQLCVTRTHPGQPRPYTGIVNIVSGEVAEDLATYLAESEQTNSALALGVCIGRDLRVKSAGGYLVQVLPFCSDETLDQLEQNLTGMPSMTQLLNQGLSPQEITDKILAGLGSGGSSGDTIIPRYGPCEAEALKGRMLRAVASLGAAEVKSILEEQGQVEVTCELCNEQFQFSEAEVMQYV</sequence>
<dbReference type="InterPro" id="IPR016153">
    <property type="entry name" value="Heat_shock_Hsp33_N"/>
</dbReference>
<dbReference type="EMBL" id="FNXT01000872">
    <property type="protein sequence ID" value="SZX68674.1"/>
    <property type="molecule type" value="Genomic_DNA"/>
</dbReference>
<keyword evidence="5" id="KW-0676">Redox-active center</keyword>
<dbReference type="PANTHER" id="PTHR30111">
    <property type="entry name" value="33 KDA CHAPERONIN"/>
    <property type="match status" value="1"/>
</dbReference>
<keyword evidence="1" id="KW-0963">Cytoplasm</keyword>
<dbReference type="InterPro" id="IPR000397">
    <property type="entry name" value="Heat_shock_Hsp33"/>
</dbReference>
<evidence type="ECO:0000313" key="6">
    <source>
        <dbReference type="EMBL" id="SZX68674.1"/>
    </source>
</evidence>
<protein>
    <recommendedName>
        <fullName evidence="8">33 kDa chaperonin</fullName>
    </recommendedName>
</protein>
<dbReference type="PANTHER" id="PTHR30111:SF1">
    <property type="entry name" value="33 KDA CHAPERONIN"/>
    <property type="match status" value="1"/>
</dbReference>